<dbReference type="STRING" id="58343.AQJ46_43115"/>
<evidence type="ECO:0000256" key="7">
    <source>
        <dbReference type="ARBA" id="ARBA00022840"/>
    </source>
</evidence>
<accession>A0A124HVH6</accession>
<gene>
    <name evidence="12" type="ORF">AQJ46_43115</name>
</gene>
<dbReference type="CDD" id="cd16917">
    <property type="entry name" value="HATPase_UhpB-NarQ-NarX-like"/>
    <property type="match status" value="1"/>
</dbReference>
<keyword evidence="7" id="KW-0067">ATP-binding</keyword>
<evidence type="ECO:0000259" key="11">
    <source>
        <dbReference type="Pfam" id="PF23539"/>
    </source>
</evidence>
<evidence type="ECO:0000256" key="4">
    <source>
        <dbReference type="ARBA" id="ARBA00022679"/>
    </source>
</evidence>
<keyword evidence="6" id="KW-0418">Kinase</keyword>
<name>A0A124HVH6_9ACTN</name>
<comment type="caution">
    <text evidence="12">The sequence shown here is derived from an EMBL/GenBank/DDBJ whole genome shotgun (WGS) entry which is preliminary data.</text>
</comment>
<evidence type="ECO:0000256" key="8">
    <source>
        <dbReference type="ARBA" id="ARBA00023012"/>
    </source>
</evidence>
<proteinExistence type="predicted"/>
<dbReference type="GO" id="GO:0005524">
    <property type="term" value="F:ATP binding"/>
    <property type="evidence" value="ECO:0007669"/>
    <property type="project" value="UniProtKB-KW"/>
</dbReference>
<evidence type="ECO:0000313" key="12">
    <source>
        <dbReference type="EMBL" id="KUN58466.1"/>
    </source>
</evidence>
<evidence type="ECO:0000259" key="10">
    <source>
        <dbReference type="Pfam" id="PF07730"/>
    </source>
</evidence>
<keyword evidence="3" id="KW-0597">Phosphoprotein</keyword>
<dbReference type="AlphaFoldDB" id="A0A124HVH6"/>
<feature type="domain" description="DUF7134" evidence="11">
    <location>
        <begin position="18"/>
        <end position="168"/>
    </location>
</feature>
<keyword evidence="4" id="KW-0808">Transferase</keyword>
<dbReference type="PANTHER" id="PTHR24421">
    <property type="entry name" value="NITRATE/NITRITE SENSOR PROTEIN NARX-RELATED"/>
    <property type="match status" value="1"/>
</dbReference>
<evidence type="ECO:0000256" key="9">
    <source>
        <dbReference type="SAM" id="Phobius"/>
    </source>
</evidence>
<dbReference type="GO" id="GO:0046983">
    <property type="term" value="F:protein dimerization activity"/>
    <property type="evidence" value="ECO:0007669"/>
    <property type="project" value="InterPro"/>
</dbReference>
<evidence type="ECO:0000256" key="6">
    <source>
        <dbReference type="ARBA" id="ARBA00022777"/>
    </source>
</evidence>
<organism evidence="12 13">
    <name type="scientific">Streptomyces canus</name>
    <dbReference type="NCBI Taxonomy" id="58343"/>
    <lineage>
        <taxon>Bacteria</taxon>
        <taxon>Bacillati</taxon>
        <taxon>Actinomycetota</taxon>
        <taxon>Actinomycetes</taxon>
        <taxon>Kitasatosporales</taxon>
        <taxon>Streptomycetaceae</taxon>
        <taxon>Streptomyces</taxon>
        <taxon>Streptomyces aurantiacus group</taxon>
    </lineage>
</organism>
<dbReference type="Gene3D" id="1.20.5.1930">
    <property type="match status" value="1"/>
</dbReference>
<evidence type="ECO:0000256" key="1">
    <source>
        <dbReference type="ARBA" id="ARBA00000085"/>
    </source>
</evidence>
<keyword evidence="9" id="KW-0812">Transmembrane</keyword>
<comment type="catalytic activity">
    <reaction evidence="1">
        <text>ATP + protein L-histidine = ADP + protein N-phospho-L-histidine.</text>
        <dbReference type="EC" id="2.7.13.3"/>
    </reaction>
</comment>
<evidence type="ECO:0000256" key="3">
    <source>
        <dbReference type="ARBA" id="ARBA00022553"/>
    </source>
</evidence>
<dbReference type="InterPro" id="IPR036890">
    <property type="entry name" value="HATPase_C_sf"/>
</dbReference>
<keyword evidence="8" id="KW-0902">Two-component regulatory system</keyword>
<feature type="transmembrane region" description="Helical" evidence="9">
    <location>
        <begin position="120"/>
        <end position="140"/>
    </location>
</feature>
<dbReference type="EMBL" id="LMWU01000057">
    <property type="protein sequence ID" value="KUN58466.1"/>
    <property type="molecule type" value="Genomic_DNA"/>
</dbReference>
<keyword evidence="9" id="KW-0472">Membrane</keyword>
<dbReference type="InterPro" id="IPR011712">
    <property type="entry name" value="Sig_transdc_His_kin_sub3_dim/P"/>
</dbReference>
<sequence length="406" mass="43136">MGRRAVALTRPTAALPGLTRRRQLADAAVALVFALVAVRYSVNAPNAPAGPLDATLLAALAAAPLGLRRRTPLAALWTQLALSAALLLRHAYADVLFVTCMVTMIALYSAVAYTPYRELALASLPFAGAVLVGLFSQAKLPNFPNGLVGALMLFPVVVAAVGHRVWALRAEESRARLRALELDQIEALRQAVEHERSRIARDLHDVVTHNVSVMVIQAGAGRMVVDKDPALAKEALLAIETGGRAAMTDLRQVMGLLTMDSSGESSADQADLTPQPELDGLEALVGRMRLTGIHIELRTTGERHVLPPGMELTAYRVVQEALTNMVKHAVGASAVIHVDYGPRELSVEILNTEGHPGEAATSGSGRGLIGLRERLALYGGSLSTGPRLTGGYRVKASIPLNHLEGM</sequence>
<dbReference type="PANTHER" id="PTHR24421:SF10">
    <property type="entry name" value="NITRATE_NITRITE SENSOR PROTEIN NARQ"/>
    <property type="match status" value="1"/>
</dbReference>
<evidence type="ECO:0000313" key="13">
    <source>
        <dbReference type="Proteomes" id="UP000053669"/>
    </source>
</evidence>
<dbReference type="Proteomes" id="UP000053669">
    <property type="component" value="Unassembled WGS sequence"/>
</dbReference>
<protein>
    <recommendedName>
        <fullName evidence="2">histidine kinase</fullName>
        <ecNumber evidence="2">2.7.13.3</ecNumber>
    </recommendedName>
</protein>
<dbReference type="InterPro" id="IPR050482">
    <property type="entry name" value="Sensor_HK_TwoCompSys"/>
</dbReference>
<dbReference type="SUPFAM" id="SSF55874">
    <property type="entry name" value="ATPase domain of HSP90 chaperone/DNA topoisomerase II/histidine kinase"/>
    <property type="match status" value="1"/>
</dbReference>
<dbReference type="EC" id="2.7.13.3" evidence="2"/>
<feature type="transmembrane region" description="Helical" evidence="9">
    <location>
        <begin position="95"/>
        <end position="113"/>
    </location>
</feature>
<dbReference type="Pfam" id="PF07730">
    <property type="entry name" value="HisKA_3"/>
    <property type="match status" value="1"/>
</dbReference>
<feature type="transmembrane region" description="Helical" evidence="9">
    <location>
        <begin position="146"/>
        <end position="166"/>
    </location>
</feature>
<keyword evidence="9" id="KW-1133">Transmembrane helix</keyword>
<dbReference type="InterPro" id="IPR055558">
    <property type="entry name" value="DUF7134"/>
</dbReference>
<reference evidence="12 13" key="1">
    <citation type="submission" date="2015-10" db="EMBL/GenBank/DDBJ databases">
        <title>Draft genome sequence of Streptomyces canus DSM 40017, type strain for the species Streptomyces canus.</title>
        <authorList>
            <person name="Ruckert C."/>
            <person name="Winkler A."/>
            <person name="Kalinowski J."/>
            <person name="Kampfer P."/>
            <person name="Glaeser S."/>
        </authorList>
    </citation>
    <scope>NUCLEOTIDE SEQUENCE [LARGE SCALE GENOMIC DNA]</scope>
    <source>
        <strain evidence="12 13">DSM 40017</strain>
    </source>
</reference>
<dbReference type="GO" id="GO:0016020">
    <property type="term" value="C:membrane"/>
    <property type="evidence" value="ECO:0007669"/>
    <property type="project" value="InterPro"/>
</dbReference>
<dbReference type="Gene3D" id="3.30.565.10">
    <property type="entry name" value="Histidine kinase-like ATPase, C-terminal domain"/>
    <property type="match status" value="1"/>
</dbReference>
<dbReference type="GO" id="GO:0000155">
    <property type="term" value="F:phosphorelay sensor kinase activity"/>
    <property type="evidence" value="ECO:0007669"/>
    <property type="project" value="InterPro"/>
</dbReference>
<feature type="domain" description="Signal transduction histidine kinase subgroup 3 dimerisation and phosphoacceptor" evidence="10">
    <location>
        <begin position="195"/>
        <end position="257"/>
    </location>
</feature>
<keyword evidence="5" id="KW-0547">Nucleotide-binding</keyword>
<evidence type="ECO:0000256" key="2">
    <source>
        <dbReference type="ARBA" id="ARBA00012438"/>
    </source>
</evidence>
<dbReference type="Pfam" id="PF23539">
    <property type="entry name" value="DUF7134"/>
    <property type="match status" value="1"/>
</dbReference>
<evidence type="ECO:0000256" key="5">
    <source>
        <dbReference type="ARBA" id="ARBA00022741"/>
    </source>
</evidence>